<evidence type="ECO:0000259" key="1">
    <source>
        <dbReference type="Pfam" id="PF07727"/>
    </source>
</evidence>
<accession>A0A6L2MTS1</accession>
<dbReference type="EMBL" id="BKCJ010007216">
    <property type="protein sequence ID" value="GEU76122.1"/>
    <property type="molecule type" value="Genomic_DNA"/>
</dbReference>
<evidence type="ECO:0000313" key="2">
    <source>
        <dbReference type="EMBL" id="GEU76122.1"/>
    </source>
</evidence>
<protein>
    <submittedName>
        <fullName evidence="2">Ribonuclease H-like domain-containing protein</fullName>
    </submittedName>
</protein>
<feature type="domain" description="Reverse transcriptase Ty1/copia-type" evidence="1">
    <location>
        <begin position="136"/>
        <end position="197"/>
    </location>
</feature>
<name>A0A6L2MTS1_TANCI</name>
<dbReference type="Pfam" id="PF07727">
    <property type="entry name" value="RVT_2"/>
    <property type="match status" value="2"/>
</dbReference>
<feature type="domain" description="Reverse transcriptase Ty1/copia-type" evidence="1">
    <location>
        <begin position="53"/>
        <end position="114"/>
    </location>
</feature>
<proteinExistence type="predicted"/>
<comment type="caution">
    <text evidence="2">The sequence shown here is derived from an EMBL/GenBank/DDBJ whole genome shotgun (WGS) entry which is preliminary data.</text>
</comment>
<gene>
    <name evidence="2" type="ORF">Tci_048100</name>
</gene>
<dbReference type="AlphaFoldDB" id="A0A6L2MTS1"/>
<dbReference type="InterPro" id="IPR013103">
    <property type="entry name" value="RVT_2"/>
</dbReference>
<reference evidence="2" key="1">
    <citation type="journal article" date="2019" name="Sci. Rep.">
        <title>Draft genome of Tanacetum cinerariifolium, the natural source of mosquito coil.</title>
        <authorList>
            <person name="Yamashiro T."/>
            <person name="Shiraishi A."/>
            <person name="Satake H."/>
            <person name="Nakayama K."/>
        </authorList>
    </citation>
    <scope>NUCLEOTIDE SEQUENCE</scope>
</reference>
<organism evidence="2">
    <name type="scientific">Tanacetum cinerariifolium</name>
    <name type="common">Dalmatian daisy</name>
    <name type="synonym">Chrysanthemum cinerariifolium</name>
    <dbReference type="NCBI Taxonomy" id="118510"/>
    <lineage>
        <taxon>Eukaryota</taxon>
        <taxon>Viridiplantae</taxon>
        <taxon>Streptophyta</taxon>
        <taxon>Embryophyta</taxon>
        <taxon>Tracheophyta</taxon>
        <taxon>Spermatophyta</taxon>
        <taxon>Magnoliopsida</taxon>
        <taxon>eudicotyledons</taxon>
        <taxon>Gunneridae</taxon>
        <taxon>Pentapetalae</taxon>
        <taxon>asterids</taxon>
        <taxon>campanulids</taxon>
        <taxon>Asterales</taxon>
        <taxon>Asteraceae</taxon>
        <taxon>Asteroideae</taxon>
        <taxon>Anthemideae</taxon>
        <taxon>Anthemidinae</taxon>
        <taxon>Tanacetum</taxon>
    </lineage>
</organism>
<sequence>MVTRFRVKTNSPTQCLSLYVSSVSSLHKSYQDAFNDPNWQNAINDEYHALIKNNTWTLVSRPTDANIVHCMWLFCHNYLVDGTLSRYKAHLMANGSTQLEGVDVVETFSPVVKTGDLSMGSSMPPRLGFSAFHLILRKIITSLHLEFSMIDLGSLNYFLGISVTRDSSGMFLSQKKYAVEILERAYVVHCNPSRTPVDTESKLGIDVQKVCLYMHDPSEPHFLALKRILLYVLERQPTLSRSSAEAEYRVVANAVA</sequence>